<comment type="caution">
    <text evidence="10">The sequence shown here is derived from an EMBL/GenBank/DDBJ whole genome shotgun (WGS) entry which is preliminary data.</text>
</comment>
<dbReference type="GO" id="GO:0016740">
    <property type="term" value="F:transferase activity"/>
    <property type="evidence" value="ECO:0007669"/>
    <property type="project" value="UniProtKB-KW"/>
</dbReference>
<feature type="transmembrane region" description="Helical" evidence="8">
    <location>
        <begin position="682"/>
        <end position="697"/>
    </location>
</feature>
<feature type="transmembrane region" description="Helical" evidence="8">
    <location>
        <begin position="533"/>
        <end position="551"/>
    </location>
</feature>
<gene>
    <name evidence="10" type="ORF">BJ878DRAFT_460845</name>
</gene>
<feature type="domain" description="Cas1p 10 TM acyl transferase" evidence="9">
    <location>
        <begin position="373"/>
        <end position="784"/>
    </location>
</feature>
<evidence type="ECO:0000256" key="2">
    <source>
        <dbReference type="ARBA" id="ARBA00010666"/>
    </source>
</evidence>
<comment type="similarity">
    <text evidence="2">Belongs to the PC-esterase family. CASD1 subfamily.</text>
</comment>
<feature type="transmembrane region" description="Helical" evidence="8">
    <location>
        <begin position="413"/>
        <end position="430"/>
    </location>
</feature>
<evidence type="ECO:0000313" key="10">
    <source>
        <dbReference type="EMBL" id="KAG9244163.1"/>
    </source>
</evidence>
<evidence type="ECO:0000313" key="11">
    <source>
        <dbReference type="Proteomes" id="UP000887226"/>
    </source>
</evidence>
<feature type="transmembrane region" description="Helical" evidence="8">
    <location>
        <begin position="605"/>
        <end position="628"/>
    </location>
</feature>
<evidence type="ECO:0000256" key="6">
    <source>
        <dbReference type="ARBA" id="ARBA00023136"/>
    </source>
</evidence>
<protein>
    <submittedName>
        <fullName evidence="10">10 TM acyl transferase domain found in Cas1p-domain-containing protein</fullName>
    </submittedName>
</protein>
<keyword evidence="4 8" id="KW-0812">Transmembrane</keyword>
<dbReference type="Pfam" id="PF07779">
    <property type="entry name" value="Cas1_AcylT"/>
    <property type="match status" value="1"/>
</dbReference>
<dbReference type="OrthoDB" id="1932925at2759"/>
<dbReference type="PANTHER" id="PTHR13533">
    <property type="entry name" value="N-ACETYLNEURAMINATE 9-O-ACETYLTRANSFERASE"/>
    <property type="match status" value="1"/>
</dbReference>
<comment type="subcellular location">
    <subcellularLocation>
        <location evidence="1">Membrane</location>
        <topology evidence="1">Multi-pass membrane protein</topology>
    </subcellularLocation>
</comment>
<feature type="transmembrane region" description="Helical" evidence="8">
    <location>
        <begin position="510"/>
        <end position="527"/>
    </location>
</feature>
<feature type="transmembrane region" description="Helical" evidence="8">
    <location>
        <begin position="563"/>
        <end position="585"/>
    </location>
</feature>
<evidence type="ECO:0000256" key="8">
    <source>
        <dbReference type="SAM" id="Phobius"/>
    </source>
</evidence>
<keyword evidence="7" id="KW-0325">Glycoprotein</keyword>
<dbReference type="PANTHER" id="PTHR13533:SF1">
    <property type="entry name" value="N-ACETYLNEURAMINATE 9-O-ACETYLTRANSFERASE"/>
    <property type="match status" value="1"/>
</dbReference>
<keyword evidence="3 10" id="KW-0808">Transferase</keyword>
<reference evidence="10" key="1">
    <citation type="journal article" date="2021" name="IMA Fungus">
        <title>Genomic characterization of three marine fungi, including Emericellopsis atlantica sp. nov. with signatures of a generalist lifestyle and marine biomass degradation.</title>
        <authorList>
            <person name="Hagestad O.C."/>
            <person name="Hou L."/>
            <person name="Andersen J.H."/>
            <person name="Hansen E.H."/>
            <person name="Altermark B."/>
            <person name="Li C."/>
            <person name="Kuhnert E."/>
            <person name="Cox R.J."/>
            <person name="Crous P.W."/>
            <person name="Spatafora J.W."/>
            <person name="Lail K."/>
            <person name="Amirebrahimi M."/>
            <person name="Lipzen A."/>
            <person name="Pangilinan J."/>
            <person name="Andreopoulos W."/>
            <person name="Hayes R.D."/>
            <person name="Ng V."/>
            <person name="Grigoriev I.V."/>
            <person name="Jackson S.A."/>
            <person name="Sutton T.D.S."/>
            <person name="Dobson A.D.W."/>
            <person name="Rama T."/>
        </authorList>
    </citation>
    <scope>NUCLEOTIDE SEQUENCE</scope>
    <source>
        <strain evidence="10">TRa3180A</strain>
    </source>
</reference>
<dbReference type="GO" id="GO:0016020">
    <property type="term" value="C:membrane"/>
    <property type="evidence" value="ECO:0007669"/>
    <property type="project" value="UniProtKB-SubCell"/>
</dbReference>
<dbReference type="GO" id="GO:0005975">
    <property type="term" value="P:carbohydrate metabolic process"/>
    <property type="evidence" value="ECO:0007669"/>
    <property type="project" value="UniProtKB-ARBA"/>
</dbReference>
<keyword evidence="5 8" id="KW-1133">Transmembrane helix</keyword>
<feature type="transmembrane region" description="Helical" evidence="8">
    <location>
        <begin position="375"/>
        <end position="393"/>
    </location>
</feature>
<feature type="transmembrane region" description="Helical" evidence="8">
    <location>
        <begin position="478"/>
        <end position="498"/>
    </location>
</feature>
<feature type="transmembrane region" description="Helical" evidence="8">
    <location>
        <begin position="343"/>
        <end position="363"/>
    </location>
</feature>
<feature type="transmembrane region" description="Helical" evidence="8">
    <location>
        <begin position="649"/>
        <end position="670"/>
    </location>
</feature>
<feature type="transmembrane region" description="Helical" evidence="8">
    <location>
        <begin position="21"/>
        <end position="40"/>
    </location>
</feature>
<evidence type="ECO:0000259" key="9">
    <source>
        <dbReference type="Pfam" id="PF07779"/>
    </source>
</evidence>
<organism evidence="10 11">
    <name type="scientific">Calycina marina</name>
    <dbReference type="NCBI Taxonomy" id="1763456"/>
    <lineage>
        <taxon>Eukaryota</taxon>
        <taxon>Fungi</taxon>
        <taxon>Dikarya</taxon>
        <taxon>Ascomycota</taxon>
        <taxon>Pezizomycotina</taxon>
        <taxon>Leotiomycetes</taxon>
        <taxon>Helotiales</taxon>
        <taxon>Pezizellaceae</taxon>
        <taxon>Calycina</taxon>
    </lineage>
</organism>
<sequence>MWTPKSNAPRPPKVLPLVIEFLMRCLLLYVVGAVIVRFCWINTSDPYKCSALLNRGSWLDPAKSWNSVDDFKNWQPEGCMMHEYNAKDIKDCFQERRMVFVGDSTIRQIYWAVAYKLDPVRAVKEEERAMKHEDSEFTFNAVKLNFVWDPFLNTSKLEHELRYFNGDPSPGVVDNSAGLILAGAPGLWIAQDGTQNYLKDLKESIETVVPFMDHSNVPKSTSVPSRKDAPNLLLLAPVQTPRYQLLSPEKARLITPNKTIEMNEYLRQLSAHSEADILWSYAKMIENGIRQYEDDGIHLVQNVNVRKADILLNLRCNAISAKNGPPFDRTCCSTYARIGATQWMILLLGLLLPVALMMGSHKYTWRIGRLLPSSSVLKALTVFVLVLILCLYADRTQLFEKTQKHFRLDSFRYWCYAIAIIGVVSLRANTSSKHASVTVLEDGFLSRQQTEEWKGWMQAFILAYHYTGASHTKWIYEIVRLLVASYMFMTGYGHTLYFLRKEDYSLKRGAAVLIRLNLLSCALPYITRADYHHYYFAPLVTFWFMVIYFTLKTGHQYNEKTGFLLLKMFISALAVTGFTRIPGILESVAFFLKHTCAITINATDWRFRTVLDMYIVYAGMLLAVMYNLKSQTRKTNKKADVFQKPTRSWFVNDFTLIAALYVLPGFWAFARQFPTREEYNTWHPYISFIPILAYITLRNADFTIRGFHVTLRNHNSTAFAWLGRCSLETYVLQYHVWLAADSKGILRTGVFSSKTDAIILTPMFIWLSWHVAGATQKITTWILHEAVPRNLQTPGLEELELNEVRRAQRSDVLPSSRTHGNRLQFGNGKLGRMLASGVKTLEERLVARLGLLLFMMWMGNVTYW</sequence>
<proteinExistence type="inferred from homology"/>
<dbReference type="InterPro" id="IPR012419">
    <property type="entry name" value="Cas1_AcylTrans_dom"/>
</dbReference>
<dbReference type="GO" id="GO:0005794">
    <property type="term" value="C:Golgi apparatus"/>
    <property type="evidence" value="ECO:0007669"/>
    <property type="project" value="UniProtKB-ARBA"/>
</dbReference>
<dbReference type="Proteomes" id="UP000887226">
    <property type="component" value="Unassembled WGS sequence"/>
</dbReference>
<evidence type="ECO:0000256" key="5">
    <source>
        <dbReference type="ARBA" id="ARBA00022989"/>
    </source>
</evidence>
<dbReference type="AlphaFoldDB" id="A0A9P7Z250"/>
<evidence type="ECO:0000256" key="4">
    <source>
        <dbReference type="ARBA" id="ARBA00022692"/>
    </source>
</evidence>
<name>A0A9P7Z250_9HELO</name>
<evidence type="ECO:0000256" key="1">
    <source>
        <dbReference type="ARBA" id="ARBA00004141"/>
    </source>
</evidence>
<evidence type="ECO:0000256" key="7">
    <source>
        <dbReference type="ARBA" id="ARBA00023180"/>
    </source>
</evidence>
<keyword evidence="6 8" id="KW-0472">Membrane</keyword>
<keyword evidence="11" id="KW-1185">Reference proteome</keyword>
<accession>A0A9P7Z250</accession>
<dbReference type="EMBL" id="MU253925">
    <property type="protein sequence ID" value="KAG9244163.1"/>
    <property type="molecule type" value="Genomic_DNA"/>
</dbReference>
<evidence type="ECO:0000256" key="3">
    <source>
        <dbReference type="ARBA" id="ARBA00022679"/>
    </source>
</evidence>